<keyword evidence="7" id="KW-1185">Reference proteome</keyword>
<feature type="signal peptide" evidence="4">
    <location>
        <begin position="1"/>
        <end position="44"/>
    </location>
</feature>
<evidence type="ECO:0000256" key="3">
    <source>
        <dbReference type="ARBA" id="ARBA00023295"/>
    </source>
</evidence>
<dbReference type="Gene3D" id="3.20.20.80">
    <property type="entry name" value="Glycosidases"/>
    <property type="match status" value="1"/>
</dbReference>
<keyword evidence="3" id="KW-0326">Glycosidase</keyword>
<dbReference type="SUPFAM" id="SSF51445">
    <property type="entry name" value="(Trans)glycosidases"/>
    <property type="match status" value="1"/>
</dbReference>
<dbReference type="Pfam" id="PF00703">
    <property type="entry name" value="Glyco_hydro_2"/>
    <property type="match status" value="1"/>
</dbReference>
<evidence type="ECO:0000256" key="2">
    <source>
        <dbReference type="ARBA" id="ARBA00022801"/>
    </source>
</evidence>
<dbReference type="InterPro" id="IPR036156">
    <property type="entry name" value="Beta-gal/glucu_dom_sf"/>
</dbReference>
<accession>A0ABZ0RJK0</accession>
<dbReference type="EMBL" id="CP138858">
    <property type="protein sequence ID" value="WPJ95581.1"/>
    <property type="molecule type" value="Genomic_DNA"/>
</dbReference>
<evidence type="ECO:0000313" key="7">
    <source>
        <dbReference type="Proteomes" id="UP001324993"/>
    </source>
</evidence>
<dbReference type="Gene3D" id="2.60.40.10">
    <property type="entry name" value="Immunoglobulins"/>
    <property type="match status" value="1"/>
</dbReference>
<dbReference type="InterPro" id="IPR051913">
    <property type="entry name" value="GH2_Domain-Containing"/>
</dbReference>
<comment type="similarity">
    <text evidence="1">Belongs to the glycosyl hydrolase 2 family.</text>
</comment>
<feature type="domain" description="Glycoside hydrolase family 2 immunoglobulin-like beta-sandwich" evidence="5">
    <location>
        <begin position="426"/>
        <end position="527"/>
    </location>
</feature>
<keyword evidence="4" id="KW-0732">Signal</keyword>
<dbReference type="RefSeq" id="WP_319832460.1">
    <property type="nucleotide sequence ID" value="NZ_CP138858.1"/>
</dbReference>
<evidence type="ECO:0000259" key="5">
    <source>
        <dbReference type="Pfam" id="PF00703"/>
    </source>
</evidence>
<evidence type="ECO:0000256" key="4">
    <source>
        <dbReference type="SAM" id="SignalP"/>
    </source>
</evidence>
<keyword evidence="2" id="KW-0378">Hydrolase</keyword>
<evidence type="ECO:0000313" key="6">
    <source>
        <dbReference type="EMBL" id="WPJ95581.1"/>
    </source>
</evidence>
<dbReference type="SUPFAM" id="SSF49785">
    <property type="entry name" value="Galactose-binding domain-like"/>
    <property type="match status" value="2"/>
</dbReference>
<dbReference type="PANTHER" id="PTHR42732">
    <property type="entry name" value="BETA-GALACTOSIDASE"/>
    <property type="match status" value="1"/>
</dbReference>
<evidence type="ECO:0000256" key="1">
    <source>
        <dbReference type="ARBA" id="ARBA00007401"/>
    </source>
</evidence>
<protein>
    <recommendedName>
        <fullName evidence="5">Glycoside hydrolase family 2 immunoglobulin-like beta-sandwich domain-containing protein</fullName>
    </recommendedName>
</protein>
<feature type="chain" id="PRO_5046252212" description="Glycoside hydrolase family 2 immunoglobulin-like beta-sandwich domain-containing protein" evidence="4">
    <location>
        <begin position="45"/>
        <end position="1642"/>
    </location>
</feature>
<dbReference type="InterPro" id="IPR017853">
    <property type="entry name" value="GH"/>
</dbReference>
<name>A0ABZ0RJK0_9BACT</name>
<reference evidence="6 7" key="1">
    <citation type="submission" date="2023-11" db="EMBL/GenBank/DDBJ databases">
        <title>Coraliomargarita sp. nov., isolated from marine algae.</title>
        <authorList>
            <person name="Lee J.K."/>
            <person name="Baek J.H."/>
            <person name="Kim J.M."/>
            <person name="Choi D.G."/>
            <person name="Jeon C.O."/>
        </authorList>
    </citation>
    <scope>NUCLEOTIDE SEQUENCE [LARGE SCALE GENOMIC DNA]</scope>
    <source>
        <strain evidence="6 7">J2-16</strain>
    </source>
</reference>
<sequence length="1642" mass="185724">MMSNFFISFFAFLRAWRVAQDNWELKLLPYCCMLALSLAPSAHANGEATDVYQKENLIKNSNFDMPVTAGQRFPYWKANDACVIRESAEGQKYLSLTNDSEQQAVVCSQTIQVDPEWKQLKVSLRARINSLIPGKAENWHDCKLHFAFHDADGKVIQYAHPFIWKEAAPEWKQYSRVIDIPQNAKTANIAFALFNCVGSADFQGLVVEKLNETDSGVEVLKHGDDHAMKVPALGGILPDERFRWGQEPVEQESSVRATICLNGQWRFAPAELAEGAEDWGLMAVPGSWKAWGFVPSIVKSAESWKRVSRAGWDSAWYQRSIQIPQDWDGRQIVLDFKRLSTDGVVFIDGVRVGSVKFPGGLVDITDFCEAGKVQSLEVLVQANVLDEEIIRYMGPEAEQVTKQKASLRYKGIVGDVLLHSMPKDLQIEDVVVQTSTREESIQIEFSLEKAAGETVEIRASMINDSGALEKTFQVKSVVGSAGEVNAKWDWDDAKLWDIDQPHLYDLYLTVKTESGARDERRVQFGFREFWVEGRNFYLNGSQINLRPYRYRNVGGNLEAIEHWVKSYKELGFNFIELSCADISQRGTEDYDYLWVEMANRYGMLVSARTTDEGTIVSEQLTNPEMISYWKSQVERRFQGLMNEPSIVMWNFGFNRFGIGQDQNPAILGQWSEFKSTFPQWVQAKRSGFNAVKAIKEIDPTRLVYSHAGSFVGDVYTLNNYLCLIPLQEREEWLSQWAEHGDMPLMMVEFGIPIYATYQRGRKGIQVGETSEVLATEFTSAYLGTRAYELENEAYRDWIQTSFLEDEKYISTHFKLWGYDTTNEVGELFARNTFRSWRTAGISGGMLPWGLSLSKTFETWQCQPDGTGWRSNFEMTPPQVEWQPGRRGTYSDSLAKRNVRLDQIDSKPRDLIAREIVENNHETLVWIAGGTEHFTDKVHLFSPSETVTKQVALLNDTRRQQNYEWRAKVYYRNRLMQEVTKNGSLAPGQTLLDPLVFALDDDFSIQTEGDIVLEATIGQVLHEDQFAFTVIPHQAPVAVSESATLYVESITPQLKQSLIDLGWQVKPWQNEVGLVVVGRQTLEQVESVMPRLQQHLKSGGKAIVMSQTPQWLEQSLGWRSSLYSSRRVFPLESASEWASLDPELLRDWRGSSQLLPAVDPKIDNIKELTTAPKFGWRWGNRGVVSSCAIEKPHFGGWTPLLECEFDLAYSPLMELSYGAGLLVYCGLDFEDHLAVEPAAEHILAQLLKNVMAAKVTPKRETVFIGNAEDGSSLRLAGVQFRVGTSQTLPEDGLLILSADADISKDTVYDYAANGGHVFVLGQQSEGATNFGVTLVREDAFHGSLNVPDWDICRGLSQSDIRKRADGLAYLIADGCEVGADGLLGRKQLGEGQIVFSQITPALLNADQLSYMRYTRWRQTRAISQLLANLGASFVTDDQFFDAMPLEDSRRKINLASKWKAQLVTPLEPNGTVAYTDPGISDTARSLIATHVDERDFKTVSLPGEFEYYGHDWEVDGEVVFRKEITIPQEWSGQDLCLSLGSIDDFDQTYFNGIKVGEMDVNSPQFWSAKRIYTIPGSLVEAGTSVISVRVFDHMGGGGFTGHPEDMYLVPASYKERVVDHQFYHPDYRSDFVYGDEPYRYYRW</sequence>
<dbReference type="SUPFAM" id="SSF49303">
    <property type="entry name" value="beta-Galactosidase/glucuronidase domain"/>
    <property type="match status" value="1"/>
</dbReference>
<gene>
    <name evidence="6" type="ORF">SH580_19365</name>
</gene>
<dbReference type="InterPro" id="IPR013783">
    <property type="entry name" value="Ig-like_fold"/>
</dbReference>
<dbReference type="PANTHER" id="PTHR42732:SF1">
    <property type="entry name" value="BETA-MANNOSIDASE"/>
    <property type="match status" value="1"/>
</dbReference>
<dbReference type="InterPro" id="IPR008979">
    <property type="entry name" value="Galactose-bd-like_sf"/>
</dbReference>
<dbReference type="InterPro" id="IPR006102">
    <property type="entry name" value="Ig-like_GH2"/>
</dbReference>
<dbReference type="Proteomes" id="UP001324993">
    <property type="component" value="Chromosome"/>
</dbReference>
<organism evidence="6 7">
    <name type="scientific">Coraliomargarita algicola</name>
    <dbReference type="NCBI Taxonomy" id="3092156"/>
    <lineage>
        <taxon>Bacteria</taxon>
        <taxon>Pseudomonadati</taxon>
        <taxon>Verrucomicrobiota</taxon>
        <taxon>Opitutia</taxon>
        <taxon>Puniceicoccales</taxon>
        <taxon>Coraliomargaritaceae</taxon>
        <taxon>Coraliomargarita</taxon>
    </lineage>
</organism>
<proteinExistence type="inferred from homology"/>
<dbReference type="Gene3D" id="2.60.120.260">
    <property type="entry name" value="Galactose-binding domain-like"/>
    <property type="match status" value="3"/>
</dbReference>